<feature type="domain" description="Flavin reductase like" evidence="3">
    <location>
        <begin position="27"/>
        <end position="173"/>
    </location>
</feature>
<accession>A0A9D1UU20</accession>
<organism evidence="4 5">
    <name type="scientific">Candidatus Nesterenkonia stercoripullorum</name>
    <dbReference type="NCBI Taxonomy" id="2838701"/>
    <lineage>
        <taxon>Bacteria</taxon>
        <taxon>Bacillati</taxon>
        <taxon>Actinomycetota</taxon>
        <taxon>Actinomycetes</taxon>
        <taxon>Micrococcales</taxon>
        <taxon>Micrococcaceae</taxon>
        <taxon>Nesterenkonia</taxon>
    </lineage>
</organism>
<reference evidence="4" key="2">
    <citation type="submission" date="2021-04" db="EMBL/GenBank/DDBJ databases">
        <authorList>
            <person name="Gilroy R."/>
        </authorList>
    </citation>
    <scope>NUCLEOTIDE SEQUENCE</scope>
    <source>
        <strain evidence="4">ChiHejej3B27-3195</strain>
    </source>
</reference>
<dbReference type="PANTHER" id="PTHR30466">
    <property type="entry name" value="FLAVIN REDUCTASE"/>
    <property type="match status" value="1"/>
</dbReference>
<dbReference type="GO" id="GO:0010181">
    <property type="term" value="F:FMN binding"/>
    <property type="evidence" value="ECO:0007669"/>
    <property type="project" value="InterPro"/>
</dbReference>
<evidence type="ECO:0000259" key="3">
    <source>
        <dbReference type="SMART" id="SM00903"/>
    </source>
</evidence>
<evidence type="ECO:0000313" key="4">
    <source>
        <dbReference type="EMBL" id="HIX00374.1"/>
    </source>
</evidence>
<keyword evidence="2" id="KW-0560">Oxidoreductase</keyword>
<protein>
    <submittedName>
        <fullName evidence="4">Flavin reductase family protein</fullName>
    </submittedName>
</protein>
<dbReference type="AlphaFoldDB" id="A0A9D1UU20"/>
<comment type="similarity">
    <text evidence="1">Belongs to the non-flavoprotein flavin reductase family.</text>
</comment>
<dbReference type="Pfam" id="PF01613">
    <property type="entry name" value="Flavin_Reduct"/>
    <property type="match status" value="1"/>
</dbReference>
<dbReference type="SMART" id="SM00903">
    <property type="entry name" value="Flavin_Reduct"/>
    <property type="match status" value="1"/>
</dbReference>
<dbReference type="Gene3D" id="2.30.110.10">
    <property type="entry name" value="Electron Transport, Fmn-binding Protein, Chain A"/>
    <property type="match status" value="1"/>
</dbReference>
<dbReference type="InterPro" id="IPR002563">
    <property type="entry name" value="Flavin_Rdtase-like_dom"/>
</dbReference>
<name>A0A9D1UU20_9MICC</name>
<dbReference type="InterPro" id="IPR012349">
    <property type="entry name" value="Split_barrel_FMN-bd"/>
</dbReference>
<dbReference type="Proteomes" id="UP000824151">
    <property type="component" value="Unassembled WGS sequence"/>
</dbReference>
<dbReference type="InterPro" id="IPR050268">
    <property type="entry name" value="NADH-dep_flavin_reductase"/>
</dbReference>
<reference evidence="4" key="1">
    <citation type="journal article" date="2021" name="PeerJ">
        <title>Extensive microbial diversity within the chicken gut microbiome revealed by metagenomics and culture.</title>
        <authorList>
            <person name="Gilroy R."/>
            <person name="Ravi A."/>
            <person name="Getino M."/>
            <person name="Pursley I."/>
            <person name="Horton D.L."/>
            <person name="Alikhan N.F."/>
            <person name="Baker D."/>
            <person name="Gharbi K."/>
            <person name="Hall N."/>
            <person name="Watson M."/>
            <person name="Adriaenssens E.M."/>
            <person name="Foster-Nyarko E."/>
            <person name="Jarju S."/>
            <person name="Secka A."/>
            <person name="Antonio M."/>
            <person name="Oren A."/>
            <person name="Chaudhuri R.R."/>
            <person name="La Ragione R."/>
            <person name="Hildebrand F."/>
            <person name="Pallen M.J."/>
        </authorList>
    </citation>
    <scope>NUCLEOTIDE SEQUENCE</scope>
    <source>
        <strain evidence="4">ChiHejej3B27-3195</strain>
    </source>
</reference>
<evidence type="ECO:0000256" key="2">
    <source>
        <dbReference type="ARBA" id="ARBA00023002"/>
    </source>
</evidence>
<dbReference type="SUPFAM" id="SSF50475">
    <property type="entry name" value="FMN-binding split barrel"/>
    <property type="match status" value="1"/>
</dbReference>
<dbReference type="EMBL" id="DXGD01000353">
    <property type="protein sequence ID" value="HIX00374.1"/>
    <property type="molecule type" value="Genomic_DNA"/>
</dbReference>
<sequence>MSTISSSAPSPAATAPRFDQAQLRAAFAQFPQGVVAVAAEIGGKPEGIVASTFTVGVSLDPPLVTFAVQHSSSTWPKLRESASRMGISVIGREQFGLCRQIASKDRENRFAGVPHTVHDDGALTIDGAPMWLNTRIYDQITAGDHDIVVLEVLDLDVVPGEEGLVFHESEFKELSPVVVPV</sequence>
<proteinExistence type="inferred from homology"/>
<dbReference type="PANTHER" id="PTHR30466:SF11">
    <property type="entry name" value="FLAVIN-DEPENDENT MONOOXYGENASE, REDUCTASE SUBUNIT HSAB"/>
    <property type="match status" value="1"/>
</dbReference>
<evidence type="ECO:0000313" key="5">
    <source>
        <dbReference type="Proteomes" id="UP000824151"/>
    </source>
</evidence>
<dbReference type="GO" id="GO:0042602">
    <property type="term" value="F:riboflavin reductase (NADPH) activity"/>
    <property type="evidence" value="ECO:0007669"/>
    <property type="project" value="TreeGrafter"/>
</dbReference>
<evidence type="ECO:0000256" key="1">
    <source>
        <dbReference type="ARBA" id="ARBA00008898"/>
    </source>
</evidence>
<gene>
    <name evidence="4" type="ORF">H9871_09540</name>
</gene>
<comment type="caution">
    <text evidence="4">The sequence shown here is derived from an EMBL/GenBank/DDBJ whole genome shotgun (WGS) entry which is preliminary data.</text>
</comment>